<evidence type="ECO:0000313" key="1">
    <source>
        <dbReference type="EMBL" id="TFK35434.1"/>
    </source>
</evidence>
<keyword evidence="2" id="KW-1185">Reference proteome</keyword>
<protein>
    <submittedName>
        <fullName evidence="1">Uncharacterized protein</fullName>
    </submittedName>
</protein>
<proteinExistence type="predicted"/>
<evidence type="ECO:0000313" key="2">
    <source>
        <dbReference type="Proteomes" id="UP000308652"/>
    </source>
</evidence>
<organism evidence="1 2">
    <name type="scientific">Crucibulum laeve</name>
    <dbReference type="NCBI Taxonomy" id="68775"/>
    <lineage>
        <taxon>Eukaryota</taxon>
        <taxon>Fungi</taxon>
        <taxon>Dikarya</taxon>
        <taxon>Basidiomycota</taxon>
        <taxon>Agaricomycotina</taxon>
        <taxon>Agaricomycetes</taxon>
        <taxon>Agaricomycetidae</taxon>
        <taxon>Agaricales</taxon>
        <taxon>Agaricineae</taxon>
        <taxon>Nidulariaceae</taxon>
        <taxon>Crucibulum</taxon>
    </lineage>
</organism>
<name>A0A5C3LQT8_9AGAR</name>
<gene>
    <name evidence="1" type="ORF">BDQ12DRAFT_688144</name>
</gene>
<reference evidence="1 2" key="1">
    <citation type="journal article" date="2019" name="Nat. Ecol. Evol.">
        <title>Megaphylogeny resolves global patterns of mushroom evolution.</title>
        <authorList>
            <person name="Varga T."/>
            <person name="Krizsan K."/>
            <person name="Foldi C."/>
            <person name="Dima B."/>
            <person name="Sanchez-Garcia M."/>
            <person name="Sanchez-Ramirez S."/>
            <person name="Szollosi G.J."/>
            <person name="Szarkandi J.G."/>
            <person name="Papp V."/>
            <person name="Albert L."/>
            <person name="Andreopoulos W."/>
            <person name="Angelini C."/>
            <person name="Antonin V."/>
            <person name="Barry K.W."/>
            <person name="Bougher N.L."/>
            <person name="Buchanan P."/>
            <person name="Buyck B."/>
            <person name="Bense V."/>
            <person name="Catcheside P."/>
            <person name="Chovatia M."/>
            <person name="Cooper J."/>
            <person name="Damon W."/>
            <person name="Desjardin D."/>
            <person name="Finy P."/>
            <person name="Geml J."/>
            <person name="Haridas S."/>
            <person name="Hughes K."/>
            <person name="Justo A."/>
            <person name="Karasinski D."/>
            <person name="Kautmanova I."/>
            <person name="Kiss B."/>
            <person name="Kocsube S."/>
            <person name="Kotiranta H."/>
            <person name="LaButti K.M."/>
            <person name="Lechner B.E."/>
            <person name="Liimatainen K."/>
            <person name="Lipzen A."/>
            <person name="Lukacs Z."/>
            <person name="Mihaltcheva S."/>
            <person name="Morgado L.N."/>
            <person name="Niskanen T."/>
            <person name="Noordeloos M.E."/>
            <person name="Ohm R.A."/>
            <person name="Ortiz-Santana B."/>
            <person name="Ovrebo C."/>
            <person name="Racz N."/>
            <person name="Riley R."/>
            <person name="Savchenko A."/>
            <person name="Shiryaev A."/>
            <person name="Soop K."/>
            <person name="Spirin V."/>
            <person name="Szebenyi C."/>
            <person name="Tomsovsky M."/>
            <person name="Tulloss R.E."/>
            <person name="Uehling J."/>
            <person name="Grigoriev I.V."/>
            <person name="Vagvolgyi C."/>
            <person name="Papp T."/>
            <person name="Martin F.M."/>
            <person name="Miettinen O."/>
            <person name="Hibbett D.S."/>
            <person name="Nagy L.G."/>
        </authorList>
    </citation>
    <scope>NUCLEOTIDE SEQUENCE [LARGE SCALE GENOMIC DNA]</scope>
    <source>
        <strain evidence="1 2">CBS 166.37</strain>
    </source>
</reference>
<dbReference type="Proteomes" id="UP000308652">
    <property type="component" value="Unassembled WGS sequence"/>
</dbReference>
<dbReference type="EMBL" id="ML213621">
    <property type="protein sequence ID" value="TFK35434.1"/>
    <property type="molecule type" value="Genomic_DNA"/>
</dbReference>
<accession>A0A5C3LQT8</accession>
<sequence>MCVVRVLLESLGNAGEGGEKGRFGSLRIDEVRIAIFPLPIMLTLHLIIYTG</sequence>
<dbReference type="AlphaFoldDB" id="A0A5C3LQT8"/>